<comment type="similarity">
    <text evidence="5 15">Belongs to the cytochrome P450 family.</text>
</comment>
<gene>
    <name evidence="16" type="ORF">LSINAPIS_LOCUS3002</name>
</gene>
<evidence type="ECO:0000256" key="2">
    <source>
        <dbReference type="ARBA" id="ARBA00003690"/>
    </source>
</evidence>
<evidence type="ECO:0000256" key="3">
    <source>
        <dbReference type="ARBA" id="ARBA00004174"/>
    </source>
</evidence>
<keyword evidence="7 14" id="KW-0479">Metal-binding</keyword>
<evidence type="ECO:0000256" key="12">
    <source>
        <dbReference type="ARBA" id="ARBA00023033"/>
    </source>
</evidence>
<evidence type="ECO:0000313" key="17">
    <source>
        <dbReference type="Proteomes" id="UP000324832"/>
    </source>
</evidence>
<reference evidence="16 17" key="1">
    <citation type="submission" date="2017-07" db="EMBL/GenBank/DDBJ databases">
        <authorList>
            <person name="Talla V."/>
            <person name="Backstrom N."/>
        </authorList>
    </citation>
    <scope>NUCLEOTIDE SEQUENCE [LARGE SCALE GENOMIC DNA]</scope>
</reference>
<dbReference type="PANTHER" id="PTHR24291:SF189">
    <property type="entry name" value="CYTOCHROME P450 4C3-RELATED"/>
    <property type="match status" value="1"/>
</dbReference>
<dbReference type="Pfam" id="PF00067">
    <property type="entry name" value="p450"/>
    <property type="match status" value="1"/>
</dbReference>
<dbReference type="GO" id="GO:0004497">
    <property type="term" value="F:monooxygenase activity"/>
    <property type="evidence" value="ECO:0007669"/>
    <property type="project" value="UniProtKB-KW"/>
</dbReference>
<dbReference type="InterPro" id="IPR002401">
    <property type="entry name" value="Cyt_P450_E_grp-I"/>
</dbReference>
<evidence type="ECO:0000256" key="13">
    <source>
        <dbReference type="ARBA" id="ARBA00023136"/>
    </source>
</evidence>
<dbReference type="InterPro" id="IPR017972">
    <property type="entry name" value="Cyt_P450_CS"/>
</dbReference>
<evidence type="ECO:0000256" key="1">
    <source>
        <dbReference type="ARBA" id="ARBA00001971"/>
    </source>
</evidence>
<organism evidence="16 17">
    <name type="scientific">Leptidea sinapis</name>
    <dbReference type="NCBI Taxonomy" id="189913"/>
    <lineage>
        <taxon>Eukaryota</taxon>
        <taxon>Metazoa</taxon>
        <taxon>Ecdysozoa</taxon>
        <taxon>Arthropoda</taxon>
        <taxon>Hexapoda</taxon>
        <taxon>Insecta</taxon>
        <taxon>Pterygota</taxon>
        <taxon>Neoptera</taxon>
        <taxon>Endopterygota</taxon>
        <taxon>Lepidoptera</taxon>
        <taxon>Glossata</taxon>
        <taxon>Ditrysia</taxon>
        <taxon>Papilionoidea</taxon>
        <taxon>Pieridae</taxon>
        <taxon>Dismorphiinae</taxon>
        <taxon>Leptidea</taxon>
    </lineage>
</organism>
<dbReference type="PROSITE" id="PS00086">
    <property type="entry name" value="CYTOCHROME_P450"/>
    <property type="match status" value="1"/>
</dbReference>
<accession>A0A5E4PXJ8</accession>
<evidence type="ECO:0008006" key="18">
    <source>
        <dbReference type="Google" id="ProtNLM"/>
    </source>
</evidence>
<keyword evidence="6 14" id="KW-0349">Heme</keyword>
<dbReference type="InterPro" id="IPR050196">
    <property type="entry name" value="Cytochrome_P450_Monoox"/>
</dbReference>
<dbReference type="GO" id="GO:0005506">
    <property type="term" value="F:iron ion binding"/>
    <property type="evidence" value="ECO:0007669"/>
    <property type="project" value="InterPro"/>
</dbReference>
<dbReference type="GO" id="GO:0016705">
    <property type="term" value="F:oxidoreductase activity, acting on paired donors, with incorporation or reduction of molecular oxygen"/>
    <property type="evidence" value="ECO:0007669"/>
    <property type="project" value="InterPro"/>
</dbReference>
<evidence type="ECO:0000256" key="5">
    <source>
        <dbReference type="ARBA" id="ARBA00010617"/>
    </source>
</evidence>
<dbReference type="Gene3D" id="1.10.630.10">
    <property type="entry name" value="Cytochrome P450"/>
    <property type="match status" value="1"/>
</dbReference>
<feature type="binding site" description="axial binding residue" evidence="14">
    <location>
        <position position="447"/>
    </location>
    <ligand>
        <name>heme</name>
        <dbReference type="ChEBI" id="CHEBI:30413"/>
    </ligand>
    <ligandPart>
        <name>Fe</name>
        <dbReference type="ChEBI" id="CHEBI:18248"/>
    </ligandPart>
</feature>
<evidence type="ECO:0000256" key="4">
    <source>
        <dbReference type="ARBA" id="ARBA00004406"/>
    </source>
</evidence>
<evidence type="ECO:0000313" key="16">
    <source>
        <dbReference type="EMBL" id="VVC89995.1"/>
    </source>
</evidence>
<evidence type="ECO:0000256" key="11">
    <source>
        <dbReference type="ARBA" id="ARBA00023004"/>
    </source>
</evidence>
<evidence type="ECO:0000256" key="6">
    <source>
        <dbReference type="ARBA" id="ARBA00022617"/>
    </source>
</evidence>
<dbReference type="PRINTS" id="PR00385">
    <property type="entry name" value="P450"/>
</dbReference>
<evidence type="ECO:0000256" key="14">
    <source>
        <dbReference type="PIRSR" id="PIRSR602401-1"/>
    </source>
</evidence>
<keyword evidence="17" id="KW-1185">Reference proteome</keyword>
<comment type="cofactor">
    <cofactor evidence="1 14">
        <name>heme</name>
        <dbReference type="ChEBI" id="CHEBI:30413"/>
    </cofactor>
</comment>
<dbReference type="AlphaFoldDB" id="A0A5E4PXJ8"/>
<keyword evidence="10 15" id="KW-0560">Oxidoreductase</keyword>
<dbReference type="GO" id="GO:0020037">
    <property type="term" value="F:heme binding"/>
    <property type="evidence" value="ECO:0007669"/>
    <property type="project" value="InterPro"/>
</dbReference>
<name>A0A5E4PXJ8_9NEOP</name>
<dbReference type="CDD" id="cd20628">
    <property type="entry name" value="CYP4"/>
    <property type="match status" value="1"/>
</dbReference>
<sequence length="455" mass="53660">MIFTLIVIVFCLLIYNYSFNNKKSRKAELMSKIPGPKGSLFIGTAVTFLLSPEELFLKSRELYKDYKGITKFYGFNFGIVNIYDPDDIETILSNSRFIEKRSPYTFLGSWLGEGLLVSNGAKWQERRKMLTPAFHFNILKKYFRSFLDHTQEFFEIVSDEVGNEKTDLSALIRNYTLKIMCETTMAEHVDVTMMNTGIDKYFNAVYSLGQCVVERLCRIWYYNNFIYKLSSVARRETKALATLHEFTENVIRNRRKYLENKNIIEMTEDDEVYGKKGRLAMLDLLLQNEREGKIDFKGIREEVDTFMFEGHDTTATSLMFTVMRIANEPEIQENIYKELKEIFQESNRMPTLEDLNEMKYLHCCIMESLRIYPPVPFIARRLKDEVVLSGYTLPSGIDCYIFIYDLHHREDLYPEPEKFIPERFLPENHQKRHRYAYVPFSAGQRNCIGDRIWVP</sequence>
<evidence type="ECO:0000256" key="9">
    <source>
        <dbReference type="ARBA" id="ARBA00022848"/>
    </source>
</evidence>
<keyword evidence="13" id="KW-0472">Membrane</keyword>
<protein>
    <recommendedName>
        <fullName evidence="18">Cytochrome P450</fullName>
    </recommendedName>
</protein>
<comment type="function">
    <text evidence="2">May be involved in the metabolism of insect hormones and in the breakdown of synthetic insecticides.</text>
</comment>
<evidence type="ECO:0000256" key="10">
    <source>
        <dbReference type="ARBA" id="ARBA00023002"/>
    </source>
</evidence>
<keyword evidence="9" id="KW-0492">Microsome</keyword>
<keyword evidence="8" id="KW-0256">Endoplasmic reticulum</keyword>
<dbReference type="Proteomes" id="UP000324832">
    <property type="component" value="Unassembled WGS sequence"/>
</dbReference>
<dbReference type="EMBL" id="FZQP02000670">
    <property type="protein sequence ID" value="VVC89995.1"/>
    <property type="molecule type" value="Genomic_DNA"/>
</dbReference>
<dbReference type="SUPFAM" id="SSF48264">
    <property type="entry name" value="Cytochrome P450"/>
    <property type="match status" value="1"/>
</dbReference>
<comment type="subcellular location">
    <subcellularLocation>
        <location evidence="4">Endoplasmic reticulum membrane</location>
        <topology evidence="4">Peripheral membrane protein</topology>
    </subcellularLocation>
    <subcellularLocation>
        <location evidence="3">Microsome membrane</location>
        <topology evidence="3">Peripheral membrane protein</topology>
    </subcellularLocation>
</comment>
<keyword evidence="12 15" id="KW-0503">Monooxygenase</keyword>
<dbReference type="InterPro" id="IPR036396">
    <property type="entry name" value="Cyt_P450_sf"/>
</dbReference>
<evidence type="ECO:0000256" key="15">
    <source>
        <dbReference type="RuleBase" id="RU000461"/>
    </source>
</evidence>
<evidence type="ECO:0000256" key="7">
    <source>
        <dbReference type="ARBA" id="ARBA00022723"/>
    </source>
</evidence>
<dbReference type="InterPro" id="IPR001128">
    <property type="entry name" value="Cyt_P450"/>
</dbReference>
<evidence type="ECO:0000256" key="8">
    <source>
        <dbReference type="ARBA" id="ARBA00022824"/>
    </source>
</evidence>
<proteinExistence type="inferred from homology"/>
<dbReference type="GO" id="GO:0005789">
    <property type="term" value="C:endoplasmic reticulum membrane"/>
    <property type="evidence" value="ECO:0007669"/>
    <property type="project" value="UniProtKB-SubCell"/>
</dbReference>
<dbReference type="PRINTS" id="PR00463">
    <property type="entry name" value="EP450I"/>
</dbReference>
<keyword evidence="11 14" id="KW-0408">Iron</keyword>
<dbReference type="PANTHER" id="PTHR24291">
    <property type="entry name" value="CYTOCHROME P450 FAMILY 4"/>
    <property type="match status" value="1"/>
</dbReference>